<evidence type="ECO:0000313" key="9">
    <source>
        <dbReference type="EMBL" id="SUU91348.1"/>
    </source>
</evidence>
<keyword evidence="6 7" id="KW-0472">Membrane</keyword>
<dbReference type="Gene3D" id="1.10.3720.10">
    <property type="entry name" value="MetI-like"/>
    <property type="match status" value="2"/>
</dbReference>
<feature type="transmembrane region" description="Helical" evidence="7">
    <location>
        <begin position="488"/>
        <end position="509"/>
    </location>
</feature>
<feature type="transmembrane region" description="Helical" evidence="7">
    <location>
        <begin position="81"/>
        <end position="105"/>
    </location>
</feature>
<evidence type="ECO:0000256" key="5">
    <source>
        <dbReference type="ARBA" id="ARBA00022989"/>
    </source>
</evidence>
<dbReference type="SUPFAM" id="SSF161098">
    <property type="entry name" value="MetI-like"/>
    <property type="match status" value="2"/>
</dbReference>
<feature type="transmembrane region" description="Helical" evidence="7">
    <location>
        <begin position="265"/>
        <end position="283"/>
    </location>
</feature>
<dbReference type="Pfam" id="PF00528">
    <property type="entry name" value="BPD_transp_1"/>
    <property type="match status" value="2"/>
</dbReference>
<feature type="transmembrane region" description="Helical" evidence="7">
    <location>
        <begin position="316"/>
        <end position="337"/>
    </location>
</feature>
<evidence type="ECO:0000256" key="1">
    <source>
        <dbReference type="ARBA" id="ARBA00004651"/>
    </source>
</evidence>
<dbReference type="GO" id="GO:0005886">
    <property type="term" value="C:plasma membrane"/>
    <property type="evidence" value="ECO:0007669"/>
    <property type="project" value="UniProtKB-SubCell"/>
</dbReference>
<feature type="domain" description="ABC transmembrane type-1" evidence="8">
    <location>
        <begin position="357"/>
        <end position="562"/>
    </location>
</feature>
<sequence>MPLPTTGGAGSGIADVASAANARALPVRRLRHPLIGTLALAVGIVVILPVLSLAFVALSGTGEDWPHLITNVLPGATRTTLALLAMVAALTSIAGVACAWAVVAYDFPFRRILSWALVLPLAVPPYLAAYAFGEFFHYQGPVQSLVRAIFGFQTIRDYWFPDIRSTWGTAFVLASVLYPYVYLTTRIVFLMQGRNIADVARTLGASPARVFWRVLLPVARPAIVAGVALVLMETINDIGAAEYFGVRTLTVAVYTTWLNRGSLEGGAQIAILMLVLVLLLLVAEQWARRRQRFHSGRGTHLKVHPPRTALKGWRRFALPAAVSLPIFSGFGVPITIFGQYASRRLEQFVSPDVASAFLNSLMTASLTATFTVVIALFLLNAQRLSKGRAMAATVRLASVGYALPGGILGLGLLFVLARFDNSLDAFARAWLGFSTGLLLTGSAAAVIIACTIRFVALAEGAVRSGMEKLPGSLDEAARSLGKTPAQSATSVLLPLLKPAILTAAVLVFVDTVKELSATILLRPFGFSTLATHVYENASRGVPEEGAVSAIVIIITAMVPVVLLSGALVRDAEASL</sequence>
<accession>A0A380WR64</accession>
<comment type="subcellular location">
    <subcellularLocation>
        <location evidence="1 7">Cell membrane</location>
        <topology evidence="1 7">Multi-pass membrane protein</topology>
    </subcellularLocation>
</comment>
<keyword evidence="2 7" id="KW-0813">Transport</keyword>
<dbReference type="EMBL" id="UFSM01000001">
    <property type="protein sequence ID" value="SUU91348.1"/>
    <property type="molecule type" value="Genomic_DNA"/>
</dbReference>
<evidence type="ECO:0000259" key="8">
    <source>
        <dbReference type="PROSITE" id="PS50928"/>
    </source>
</evidence>
<dbReference type="InterPro" id="IPR035906">
    <property type="entry name" value="MetI-like_sf"/>
</dbReference>
<keyword evidence="4 7" id="KW-0812">Transmembrane</keyword>
<dbReference type="PANTHER" id="PTHR30183">
    <property type="entry name" value="MOLYBDENUM TRANSPORT SYSTEM PERMEASE PROTEIN MODB"/>
    <property type="match status" value="1"/>
</dbReference>
<feature type="transmembrane region" description="Helical" evidence="7">
    <location>
        <begin position="357"/>
        <end position="379"/>
    </location>
</feature>
<evidence type="ECO:0000256" key="6">
    <source>
        <dbReference type="ARBA" id="ARBA00023136"/>
    </source>
</evidence>
<feature type="transmembrane region" description="Helical" evidence="7">
    <location>
        <begin position="112"/>
        <end position="132"/>
    </location>
</feature>
<dbReference type="Proteomes" id="UP000254701">
    <property type="component" value="Unassembled WGS sequence"/>
</dbReference>
<feature type="transmembrane region" description="Helical" evidence="7">
    <location>
        <begin position="429"/>
        <end position="456"/>
    </location>
</feature>
<name>A0A380WR64_AMIAI</name>
<evidence type="ECO:0000313" key="10">
    <source>
        <dbReference type="Proteomes" id="UP000254701"/>
    </source>
</evidence>
<dbReference type="FunFam" id="1.10.3720.10:FF:000088">
    <property type="entry name" value="Iron(III) ABC transporter, permease protein"/>
    <property type="match status" value="1"/>
</dbReference>
<keyword evidence="3" id="KW-1003">Cell membrane</keyword>
<feature type="transmembrane region" description="Helical" evidence="7">
    <location>
        <begin position="399"/>
        <end position="417"/>
    </location>
</feature>
<evidence type="ECO:0000256" key="4">
    <source>
        <dbReference type="ARBA" id="ARBA00022692"/>
    </source>
</evidence>
<dbReference type="PANTHER" id="PTHR30183:SF2">
    <property type="entry name" value="IRON UTILIZATION PROTEIN"/>
    <property type="match status" value="1"/>
</dbReference>
<evidence type="ECO:0000256" key="2">
    <source>
        <dbReference type="ARBA" id="ARBA00022448"/>
    </source>
</evidence>
<feature type="transmembrane region" description="Helical" evidence="7">
    <location>
        <begin position="38"/>
        <end position="61"/>
    </location>
</feature>
<evidence type="ECO:0000256" key="7">
    <source>
        <dbReference type="RuleBase" id="RU363032"/>
    </source>
</evidence>
<dbReference type="PROSITE" id="PS50928">
    <property type="entry name" value="ABC_TM1"/>
    <property type="match status" value="2"/>
</dbReference>
<dbReference type="CDD" id="cd06261">
    <property type="entry name" value="TM_PBP2"/>
    <property type="match status" value="2"/>
</dbReference>
<keyword evidence="5 7" id="KW-1133">Transmembrane helix</keyword>
<feature type="transmembrane region" description="Helical" evidence="7">
    <location>
        <begin position="210"/>
        <end position="232"/>
    </location>
</feature>
<feature type="domain" description="ABC transmembrane type-1" evidence="8">
    <location>
        <begin position="77"/>
        <end position="282"/>
    </location>
</feature>
<organism evidence="9 10">
    <name type="scientific">Aminobacter aminovorans</name>
    <name type="common">Chelatobacter heintzii</name>
    <dbReference type="NCBI Taxonomy" id="83263"/>
    <lineage>
        <taxon>Bacteria</taxon>
        <taxon>Pseudomonadati</taxon>
        <taxon>Pseudomonadota</taxon>
        <taxon>Alphaproteobacteria</taxon>
        <taxon>Hyphomicrobiales</taxon>
        <taxon>Phyllobacteriaceae</taxon>
        <taxon>Aminobacter</taxon>
    </lineage>
</organism>
<feature type="transmembrane region" description="Helical" evidence="7">
    <location>
        <begin position="167"/>
        <end position="189"/>
    </location>
</feature>
<comment type="similarity">
    <text evidence="7">Belongs to the binding-protein-dependent transport system permease family.</text>
</comment>
<gene>
    <name evidence="9" type="primary">cysW_7</name>
    <name evidence="9" type="ORF">NCTC10684_04611</name>
</gene>
<feature type="transmembrane region" description="Helical" evidence="7">
    <location>
        <begin position="546"/>
        <end position="568"/>
    </location>
</feature>
<protein>
    <submittedName>
        <fullName evidence="9">Sulfate transport system permease protein CysW</fullName>
    </submittedName>
</protein>
<proteinExistence type="inferred from homology"/>
<dbReference type="GO" id="GO:0055085">
    <property type="term" value="P:transmembrane transport"/>
    <property type="evidence" value="ECO:0007669"/>
    <property type="project" value="InterPro"/>
</dbReference>
<dbReference type="AlphaFoldDB" id="A0A380WR64"/>
<reference evidence="9 10" key="1">
    <citation type="submission" date="2018-06" db="EMBL/GenBank/DDBJ databases">
        <authorList>
            <consortium name="Pathogen Informatics"/>
            <person name="Doyle S."/>
        </authorList>
    </citation>
    <scope>NUCLEOTIDE SEQUENCE [LARGE SCALE GENOMIC DNA]</scope>
    <source>
        <strain evidence="9 10">NCTC10684</strain>
    </source>
</reference>
<dbReference type="InterPro" id="IPR000515">
    <property type="entry name" value="MetI-like"/>
</dbReference>
<evidence type="ECO:0000256" key="3">
    <source>
        <dbReference type="ARBA" id="ARBA00022475"/>
    </source>
</evidence>